<evidence type="ECO:0000256" key="8">
    <source>
        <dbReference type="ARBA" id="ARBA00073639"/>
    </source>
</evidence>
<evidence type="ECO:0000256" key="2">
    <source>
        <dbReference type="ARBA" id="ARBA00009978"/>
    </source>
</evidence>
<dbReference type="NCBIfam" id="TIGR00503">
    <property type="entry name" value="prfC"/>
    <property type="match status" value="1"/>
</dbReference>
<dbReference type="Gene3D" id="3.30.70.3280">
    <property type="entry name" value="Peptide chain release factor 3, domain III"/>
    <property type="match status" value="1"/>
</dbReference>
<dbReference type="AlphaFoldDB" id="A0AAJ5PUZ3"/>
<dbReference type="InterPro" id="IPR032090">
    <property type="entry name" value="RF3_C"/>
</dbReference>
<feature type="binding site" evidence="9">
    <location>
        <begin position="20"/>
        <end position="27"/>
    </location>
    <ligand>
        <name>GTP</name>
        <dbReference type="ChEBI" id="CHEBI:37565"/>
    </ligand>
</feature>
<dbReference type="NCBIfam" id="NF001964">
    <property type="entry name" value="PRK00741.1"/>
    <property type="match status" value="1"/>
</dbReference>
<organism evidence="11 12">
    <name type="scientific">Buchnera aphidicola</name>
    <name type="common">Brevicoryne brassicae</name>
    <dbReference type="NCBI Taxonomy" id="911343"/>
    <lineage>
        <taxon>Bacteria</taxon>
        <taxon>Pseudomonadati</taxon>
        <taxon>Pseudomonadota</taxon>
        <taxon>Gammaproteobacteria</taxon>
        <taxon>Enterobacterales</taxon>
        <taxon>Erwiniaceae</taxon>
        <taxon>Buchnera</taxon>
    </lineage>
</organism>
<comment type="function">
    <text evidence="7 9">Increases the formation of ribosomal termination complexes and stimulates activities of RF-1 and RF-2. It binds guanine nucleotides and has strong preference for UGA stop codons. It may interact directly with the ribosome. The stimulation of RF-1 and RF-2 is significantly reduced by GTP and GDP, but not by GMP.</text>
</comment>
<dbReference type="Gene3D" id="3.40.50.300">
    <property type="entry name" value="P-loop containing nucleotide triphosphate hydrolases"/>
    <property type="match status" value="3"/>
</dbReference>
<accession>A0AAJ5PUZ3</accession>
<dbReference type="PROSITE" id="PS51722">
    <property type="entry name" value="G_TR_2"/>
    <property type="match status" value="1"/>
</dbReference>
<evidence type="ECO:0000313" key="12">
    <source>
        <dbReference type="Proteomes" id="UP001163440"/>
    </source>
</evidence>
<dbReference type="GO" id="GO:0005525">
    <property type="term" value="F:GTP binding"/>
    <property type="evidence" value="ECO:0007669"/>
    <property type="project" value="UniProtKB-UniRule"/>
</dbReference>
<comment type="similarity">
    <text evidence="2 9">Belongs to the TRAFAC class translation factor GTPase superfamily. Classic translation factor GTPase family. PrfC subfamily.</text>
</comment>
<evidence type="ECO:0000259" key="10">
    <source>
        <dbReference type="PROSITE" id="PS51722"/>
    </source>
</evidence>
<feature type="binding site" evidence="9">
    <location>
        <begin position="88"/>
        <end position="92"/>
    </location>
    <ligand>
        <name>GTP</name>
        <dbReference type="ChEBI" id="CHEBI:37565"/>
    </ligand>
</feature>
<sequence length="538" mass="61627">MFNSNHEQELSKRRTFAIISHPDAGKTTITEKMLLFGKVIHTSGIVKGRGNKKYAKSDWMDIEKKRGISVTTSVMQFIYKNVLINLLDTPGHQDFSEDTYRILTAVDCCLVVIDAAKGIEEQTKKLIDVTRMHNTPIITFINKLDRDSQEPINILDEIEKKIQLNCTPVTWPISCGKNFKGIYHIHKKLIYLYKKKTFENKCLLNSQVFYSLSDVLLDNDIGIELANHLREELDLIINVYPEFDKKKFLKGVLTPVFFGSALGNFGIDHLLTSLITWGPSPLSRKSHTRKVYPQEKKFTGFVFKIQANMDLKHRDRIAFVRIVSGQYTKGMRLRHVRIKKNIIVSDAFSFLAGDRLSIDKAYPGDVIGFHNHGTIKIGDTFTEGEDIKFIGIPSFAPEIYRRIFLKNPLKQKQLIKGLTQLSEEGAIQVFRPINNNNLILGAIGILQFDVVIERLKIEYHIDAICEQVNIILARWIRSKNPCSIYSFKKNNSAYLAYDTSNSLIYLAPTIANLNIVMSEYSDIIFDKTREQVDNILKR</sequence>
<dbReference type="InterPro" id="IPR009000">
    <property type="entry name" value="Transl_B-barrel_sf"/>
</dbReference>
<dbReference type="Pfam" id="PF22042">
    <property type="entry name" value="EF-G_D2"/>
    <property type="match status" value="1"/>
</dbReference>
<dbReference type="InterPro" id="IPR053905">
    <property type="entry name" value="EF-G-like_DII"/>
</dbReference>
<evidence type="ECO:0000256" key="9">
    <source>
        <dbReference type="HAMAP-Rule" id="MF_00072"/>
    </source>
</evidence>
<comment type="subcellular location">
    <subcellularLocation>
        <location evidence="1 9">Cytoplasm</location>
    </subcellularLocation>
</comment>
<dbReference type="GO" id="GO:0016150">
    <property type="term" value="F:translation release factor activity, codon nonspecific"/>
    <property type="evidence" value="ECO:0007669"/>
    <property type="project" value="TreeGrafter"/>
</dbReference>
<dbReference type="Pfam" id="PF16658">
    <property type="entry name" value="RF3_C"/>
    <property type="match status" value="1"/>
</dbReference>
<dbReference type="InterPro" id="IPR000795">
    <property type="entry name" value="T_Tr_GTP-bd_dom"/>
</dbReference>
<dbReference type="PANTHER" id="PTHR43556">
    <property type="entry name" value="PEPTIDE CHAIN RELEASE FACTOR RF3"/>
    <property type="match status" value="1"/>
</dbReference>
<dbReference type="InterPro" id="IPR005225">
    <property type="entry name" value="Small_GTP-bd"/>
</dbReference>
<evidence type="ECO:0000256" key="4">
    <source>
        <dbReference type="ARBA" id="ARBA00022741"/>
    </source>
</evidence>
<dbReference type="GO" id="GO:0003924">
    <property type="term" value="F:GTPase activity"/>
    <property type="evidence" value="ECO:0007669"/>
    <property type="project" value="InterPro"/>
</dbReference>
<proteinExistence type="inferred from homology"/>
<dbReference type="InterPro" id="IPR004548">
    <property type="entry name" value="PrfC"/>
</dbReference>
<dbReference type="InterPro" id="IPR041732">
    <property type="entry name" value="RF3_GTP-bd"/>
</dbReference>
<dbReference type="EMBL" id="CP113406">
    <property type="protein sequence ID" value="WAI18907.1"/>
    <property type="molecule type" value="Genomic_DNA"/>
</dbReference>
<dbReference type="InterPro" id="IPR031157">
    <property type="entry name" value="G_TR_CS"/>
</dbReference>
<dbReference type="HAMAP" id="MF_00072">
    <property type="entry name" value="Rel_fac_3"/>
    <property type="match status" value="1"/>
</dbReference>
<keyword evidence="4 9" id="KW-0547">Nucleotide-binding</keyword>
<dbReference type="FunFam" id="3.30.70.3280:FF:000001">
    <property type="entry name" value="Peptide chain release factor 3"/>
    <property type="match status" value="1"/>
</dbReference>
<reference evidence="11" key="1">
    <citation type="submission" date="2022-11" db="EMBL/GenBank/DDBJ databases">
        <title>The whole genome sequencing of pests is an important tool to study the evolution of the plant-insect interaction and insecticide resistance.</title>
        <authorList>
            <person name="Kananovich Y."/>
        </authorList>
    </citation>
    <scope>NUCLEOTIDE SEQUENCE</scope>
    <source>
        <strain evidence="11">BSU_Bre_2018</strain>
    </source>
</reference>
<dbReference type="PANTHER" id="PTHR43556:SF2">
    <property type="entry name" value="PEPTIDE CHAIN RELEASE FACTOR RF3"/>
    <property type="match status" value="1"/>
</dbReference>
<dbReference type="Pfam" id="PF00009">
    <property type="entry name" value="GTP_EFTU"/>
    <property type="match status" value="1"/>
</dbReference>
<keyword evidence="3 9" id="KW-0963">Cytoplasm</keyword>
<gene>
    <name evidence="9" type="primary">prfC</name>
    <name evidence="11" type="ORF">OW720_02795</name>
</gene>
<dbReference type="FunFam" id="3.40.50.300:FF:000542">
    <property type="entry name" value="Peptide chain release factor 3"/>
    <property type="match status" value="1"/>
</dbReference>
<dbReference type="PROSITE" id="PS00301">
    <property type="entry name" value="G_TR_1"/>
    <property type="match status" value="1"/>
</dbReference>
<dbReference type="GO" id="GO:0097216">
    <property type="term" value="F:guanosine tetraphosphate binding"/>
    <property type="evidence" value="ECO:0007669"/>
    <property type="project" value="UniProtKB-ARBA"/>
</dbReference>
<dbReference type="SUPFAM" id="SSF54980">
    <property type="entry name" value="EF-G C-terminal domain-like"/>
    <property type="match status" value="1"/>
</dbReference>
<dbReference type="SUPFAM" id="SSF50447">
    <property type="entry name" value="Translation proteins"/>
    <property type="match status" value="1"/>
</dbReference>
<evidence type="ECO:0000256" key="6">
    <source>
        <dbReference type="ARBA" id="ARBA00023134"/>
    </source>
</evidence>
<dbReference type="NCBIfam" id="TIGR00231">
    <property type="entry name" value="small_GTP"/>
    <property type="match status" value="1"/>
</dbReference>
<name>A0AAJ5PUZ3_9GAMM</name>
<feature type="domain" description="Tr-type G" evidence="10">
    <location>
        <begin position="11"/>
        <end position="282"/>
    </location>
</feature>
<keyword evidence="5 9" id="KW-0648">Protein biosynthesis</keyword>
<dbReference type="Proteomes" id="UP001163440">
    <property type="component" value="Chromosome"/>
</dbReference>
<feature type="binding site" evidence="9">
    <location>
        <begin position="142"/>
        <end position="145"/>
    </location>
    <ligand>
        <name>GTP</name>
        <dbReference type="ChEBI" id="CHEBI:37565"/>
    </ligand>
</feature>
<evidence type="ECO:0000256" key="7">
    <source>
        <dbReference type="ARBA" id="ARBA00025017"/>
    </source>
</evidence>
<evidence type="ECO:0000256" key="3">
    <source>
        <dbReference type="ARBA" id="ARBA00022490"/>
    </source>
</evidence>
<dbReference type="InterPro" id="IPR035647">
    <property type="entry name" value="EFG_III/V"/>
</dbReference>
<keyword evidence="6 9" id="KW-0342">GTP-binding</keyword>
<evidence type="ECO:0000313" key="11">
    <source>
        <dbReference type="EMBL" id="WAI18907.1"/>
    </source>
</evidence>
<dbReference type="GO" id="GO:0006449">
    <property type="term" value="P:regulation of translational termination"/>
    <property type="evidence" value="ECO:0007669"/>
    <property type="project" value="UniProtKB-UniRule"/>
</dbReference>
<dbReference type="PRINTS" id="PR00315">
    <property type="entry name" value="ELONGATNFCT"/>
</dbReference>
<dbReference type="CDD" id="cd04169">
    <property type="entry name" value="RF3"/>
    <property type="match status" value="1"/>
</dbReference>
<evidence type="ECO:0000256" key="5">
    <source>
        <dbReference type="ARBA" id="ARBA00022917"/>
    </source>
</evidence>
<dbReference type="SUPFAM" id="SSF52540">
    <property type="entry name" value="P-loop containing nucleoside triphosphate hydrolases"/>
    <property type="match status" value="1"/>
</dbReference>
<dbReference type="GO" id="GO:0016149">
    <property type="term" value="F:translation release factor activity, codon specific"/>
    <property type="evidence" value="ECO:0007669"/>
    <property type="project" value="UniProtKB-UniRule"/>
</dbReference>
<dbReference type="InterPro" id="IPR027417">
    <property type="entry name" value="P-loop_NTPase"/>
</dbReference>
<dbReference type="InterPro" id="IPR038467">
    <property type="entry name" value="RF3_dom_3_sf"/>
</dbReference>
<dbReference type="GO" id="GO:0005829">
    <property type="term" value="C:cytosol"/>
    <property type="evidence" value="ECO:0007669"/>
    <property type="project" value="TreeGrafter"/>
</dbReference>
<evidence type="ECO:0000256" key="1">
    <source>
        <dbReference type="ARBA" id="ARBA00004496"/>
    </source>
</evidence>
<protein>
    <recommendedName>
        <fullName evidence="8 9">Peptide chain release factor 3</fullName>
        <shortName evidence="9">RF-3</shortName>
    </recommendedName>
</protein>